<dbReference type="InterPro" id="IPR031360">
    <property type="entry name" value="TrpP"/>
</dbReference>
<keyword evidence="3" id="KW-1185">Reference proteome</keyword>
<name>A0A3Q8S7D4_9FIRM</name>
<keyword evidence="1" id="KW-0472">Membrane</keyword>
<dbReference type="AlphaFoldDB" id="A0A3Q8S7D4"/>
<evidence type="ECO:0000313" key="3">
    <source>
        <dbReference type="Proteomes" id="UP000278804"/>
    </source>
</evidence>
<dbReference type="RefSeq" id="WP_125164301.1">
    <property type="nucleotide sequence ID" value="NZ_CP034234.1"/>
</dbReference>
<accession>A0A3Q8S7D4</accession>
<dbReference type="Proteomes" id="UP000278804">
    <property type="component" value="Chromosome"/>
</dbReference>
<proteinExistence type="predicted"/>
<protein>
    <submittedName>
        <fullName evidence="2">YhaG family tryptophan uptake permease</fullName>
    </submittedName>
</protein>
<organism evidence="2 3">
    <name type="scientific">Erysipelothrix piscisicarius</name>
    <dbReference type="NCBI Taxonomy" id="2485784"/>
    <lineage>
        <taxon>Bacteria</taxon>
        <taxon>Bacillati</taxon>
        <taxon>Bacillota</taxon>
        <taxon>Erysipelotrichia</taxon>
        <taxon>Erysipelotrichales</taxon>
        <taxon>Erysipelotrichaceae</taxon>
        <taxon>Erysipelothrix</taxon>
    </lineage>
</organism>
<gene>
    <name evidence="2" type="ORF">EEI45_04570</name>
</gene>
<feature type="transmembrane region" description="Helical" evidence="1">
    <location>
        <begin position="135"/>
        <end position="156"/>
    </location>
</feature>
<evidence type="ECO:0000256" key="1">
    <source>
        <dbReference type="SAM" id="Phobius"/>
    </source>
</evidence>
<keyword evidence="1" id="KW-1133">Transmembrane helix</keyword>
<feature type="transmembrane region" description="Helical" evidence="1">
    <location>
        <begin position="34"/>
        <end position="62"/>
    </location>
</feature>
<sequence length="172" mass="18860">MKIKNLTLSTLFLTLGLVLHITVPGTVGFMKPDFMLAMFFFALFGLQSFREVIVVSIVCGFLTAMTTAMPGGEVANVIDKLITGPLVFYGYQFLVRKLDLKVSSCLITCLGTCISGLIFLSIVQVLGGISLPLQFFLLGIILPAMVVNSILVLLISKVMERIQPKKEPNLHY</sequence>
<evidence type="ECO:0000313" key="2">
    <source>
        <dbReference type="EMBL" id="AZK44118.1"/>
    </source>
</evidence>
<dbReference type="EMBL" id="CP034234">
    <property type="protein sequence ID" value="AZK44118.1"/>
    <property type="molecule type" value="Genomic_DNA"/>
</dbReference>
<reference evidence="2 3" key="1">
    <citation type="journal article" date="2020" name="Int. J. Syst. Evol. Microbiol.">
        <title>Description of Erysipelothrix piscisicarius sp. nov., an emergent fish pathogen, and assessment of virulence using a tiger barb (Puntigrus tetrazona) infection model.</title>
        <authorList>
            <person name="Pomaranski E.K."/>
            <person name="Griffin M.J."/>
            <person name="Camus A.C."/>
            <person name="Armwood A.R."/>
            <person name="Shelley J."/>
            <person name="Waldbieser G.C."/>
            <person name="LaFrentz B.R."/>
            <person name="Garcia J.C."/>
            <person name="Yanong R."/>
            <person name="Soto E."/>
        </authorList>
    </citation>
    <scope>NUCLEOTIDE SEQUENCE [LARGE SCALE GENOMIC DNA]</scope>
    <source>
        <strain evidence="2 3">15TAL0474</strain>
    </source>
</reference>
<dbReference type="Pfam" id="PF17099">
    <property type="entry name" value="TrpP"/>
    <property type="match status" value="1"/>
</dbReference>
<dbReference type="KEGG" id="eri:EEI45_04570"/>
<feature type="transmembrane region" description="Helical" evidence="1">
    <location>
        <begin position="105"/>
        <end position="129"/>
    </location>
</feature>
<keyword evidence="1" id="KW-0812">Transmembrane</keyword>